<dbReference type="NCBIfam" id="TIGR03467">
    <property type="entry name" value="HpnE"/>
    <property type="match status" value="1"/>
</dbReference>
<evidence type="ECO:0000256" key="2">
    <source>
        <dbReference type="ARBA" id="ARBA00023002"/>
    </source>
</evidence>
<dbReference type="SUPFAM" id="SSF51905">
    <property type="entry name" value="FAD/NAD(P)-binding domain"/>
    <property type="match status" value="1"/>
</dbReference>
<organism evidence="5 6">
    <name type="scientific">Aporhodopirellula aestuarii</name>
    <dbReference type="NCBI Taxonomy" id="2950107"/>
    <lineage>
        <taxon>Bacteria</taxon>
        <taxon>Pseudomonadati</taxon>
        <taxon>Planctomycetota</taxon>
        <taxon>Planctomycetia</taxon>
        <taxon>Pirellulales</taxon>
        <taxon>Pirellulaceae</taxon>
        <taxon>Aporhodopirellula</taxon>
    </lineage>
</organism>
<comment type="caution">
    <text evidence="5">The sequence shown here is derived from an EMBL/GenBank/DDBJ whole genome shotgun (WGS) entry which is preliminary data.</text>
</comment>
<keyword evidence="3" id="KW-0472">Membrane</keyword>
<comment type="cofactor">
    <cofactor evidence="1">
        <name>FAD</name>
        <dbReference type="ChEBI" id="CHEBI:57692"/>
    </cofactor>
</comment>
<gene>
    <name evidence="5" type="primary">hpnE</name>
    <name evidence="5" type="ORF">NB063_22425</name>
</gene>
<evidence type="ECO:0000313" key="6">
    <source>
        <dbReference type="Proteomes" id="UP001202961"/>
    </source>
</evidence>
<proteinExistence type="predicted"/>
<feature type="transmembrane region" description="Helical" evidence="3">
    <location>
        <begin position="12"/>
        <end position="34"/>
    </location>
</feature>
<reference evidence="5 6" key="1">
    <citation type="journal article" date="2022" name="Syst. Appl. Microbiol.">
        <title>Rhodopirellula aestuarii sp. nov., a novel member of the genus Rhodopirellula isolated from brackish sediments collected in the Tagus River estuary, Portugal.</title>
        <authorList>
            <person name="Vitorino I.R."/>
            <person name="Klimek D."/>
            <person name="Calusinska M."/>
            <person name="Lobo-da-Cunha A."/>
            <person name="Vasconcelos V."/>
            <person name="Lage O.M."/>
        </authorList>
    </citation>
    <scope>NUCLEOTIDE SEQUENCE [LARGE SCALE GENOMIC DNA]</scope>
    <source>
        <strain evidence="5 6">ICT_H3.1</strain>
    </source>
</reference>
<dbReference type="RefSeq" id="WP_250931122.1">
    <property type="nucleotide sequence ID" value="NZ_JAMQBK010000060.1"/>
</dbReference>
<dbReference type="InterPro" id="IPR017830">
    <property type="entry name" value="SQase_HpnE"/>
</dbReference>
<dbReference type="PANTHER" id="PTHR42923:SF47">
    <property type="entry name" value="BLR3003 PROTEIN"/>
    <property type="match status" value="1"/>
</dbReference>
<evidence type="ECO:0000259" key="4">
    <source>
        <dbReference type="Pfam" id="PF01593"/>
    </source>
</evidence>
<dbReference type="InterPro" id="IPR050464">
    <property type="entry name" value="Zeta_carotene_desat/Oxidored"/>
</dbReference>
<dbReference type="Pfam" id="PF01593">
    <property type="entry name" value="Amino_oxidase"/>
    <property type="match status" value="1"/>
</dbReference>
<evidence type="ECO:0000256" key="3">
    <source>
        <dbReference type="SAM" id="Phobius"/>
    </source>
</evidence>
<dbReference type="InterPro" id="IPR001613">
    <property type="entry name" value="Flavin_amine_oxidase"/>
</dbReference>
<dbReference type="EMBL" id="JAMQBK010000060">
    <property type="protein sequence ID" value="MCM2373378.1"/>
    <property type="molecule type" value="Genomic_DNA"/>
</dbReference>
<keyword evidence="2 5" id="KW-0560">Oxidoreductase</keyword>
<sequence>MSDDHRQSTPRSRVAIIGGGIAGLSAAMALSRIASRDPQSPRFEVILLESRKATGGRAGSFTDPVSGATADYCQHVAMGCCTNFIDLIDEAGLTDCFTRYDELSFYHPATGISPFRANRFLPAPLHLNSALSGLRYLTWRQKLSVRRGLWSLMRTSEADLADVTAARWLADHGQDAETRQRFWDVILVSALGDVPQRVSMAAARKVMIDGFASVQGASDVWVPNEPLSQIFGERLISVLRKRGVDVRLQTSVRNIQTLEQSSSSPRARVTVGDGECLDVDHVILATSWRAASRLIDAITVRDEPETVGSWQRSLADTLGSVLQSPITGLHLWFDRSLTTHRHVVMVGTTAHWLFHHGLDPQNPAAGHYHQIVISGRHRLSDEPKEILIDQVIDELRQAFPNANDAVLLNSRVVTDPAAVYSVTPAFDTQRPVTQTPLPWLHLAGDYVQTGWPGTMEGATISGRLAAESVLGQFNDDGTPAAFSCVLPGLQRRWLARLCIRD</sequence>
<evidence type="ECO:0000313" key="5">
    <source>
        <dbReference type="EMBL" id="MCM2373378.1"/>
    </source>
</evidence>
<dbReference type="Gene3D" id="3.50.50.60">
    <property type="entry name" value="FAD/NAD(P)-binding domain"/>
    <property type="match status" value="1"/>
</dbReference>
<dbReference type="InterPro" id="IPR002937">
    <property type="entry name" value="Amino_oxidase"/>
</dbReference>
<evidence type="ECO:0000256" key="1">
    <source>
        <dbReference type="ARBA" id="ARBA00001974"/>
    </source>
</evidence>
<keyword evidence="3" id="KW-1133">Transmembrane helix</keyword>
<accession>A0ABT0U8U3</accession>
<dbReference type="Proteomes" id="UP001202961">
    <property type="component" value="Unassembled WGS sequence"/>
</dbReference>
<dbReference type="GO" id="GO:0016491">
    <property type="term" value="F:oxidoreductase activity"/>
    <property type="evidence" value="ECO:0007669"/>
    <property type="project" value="UniProtKB-KW"/>
</dbReference>
<dbReference type="EC" id="1.17.8.1" evidence="5"/>
<dbReference type="PRINTS" id="PR00757">
    <property type="entry name" value="AMINEOXDASEF"/>
</dbReference>
<dbReference type="PANTHER" id="PTHR42923">
    <property type="entry name" value="PROTOPORPHYRINOGEN OXIDASE"/>
    <property type="match status" value="1"/>
</dbReference>
<keyword evidence="6" id="KW-1185">Reference proteome</keyword>
<dbReference type="InterPro" id="IPR036188">
    <property type="entry name" value="FAD/NAD-bd_sf"/>
</dbReference>
<name>A0ABT0U8U3_9BACT</name>
<keyword evidence="3" id="KW-0812">Transmembrane</keyword>
<feature type="domain" description="Amine oxidase" evidence="4">
    <location>
        <begin position="21"/>
        <end position="470"/>
    </location>
</feature>
<protein>
    <submittedName>
        <fullName evidence="5">Hydroxysqualene dehydroxylase HpnE</fullName>
        <ecNumber evidence="5">1.17.8.1</ecNumber>
    </submittedName>
</protein>